<dbReference type="AlphaFoldDB" id="A0A9D1NLC7"/>
<dbReference type="EMBL" id="DVOG01000198">
    <property type="protein sequence ID" value="HIV04971.1"/>
    <property type="molecule type" value="Genomic_DNA"/>
</dbReference>
<reference evidence="2" key="1">
    <citation type="submission" date="2020-10" db="EMBL/GenBank/DDBJ databases">
        <authorList>
            <person name="Gilroy R."/>
        </authorList>
    </citation>
    <scope>NUCLEOTIDE SEQUENCE</scope>
    <source>
        <strain evidence="2">10669</strain>
    </source>
</reference>
<accession>A0A9D1NLC7</accession>
<reference evidence="2" key="2">
    <citation type="journal article" date="2021" name="PeerJ">
        <title>Extensive microbial diversity within the chicken gut microbiome revealed by metagenomics and culture.</title>
        <authorList>
            <person name="Gilroy R."/>
            <person name="Ravi A."/>
            <person name="Getino M."/>
            <person name="Pursley I."/>
            <person name="Horton D.L."/>
            <person name="Alikhan N.F."/>
            <person name="Baker D."/>
            <person name="Gharbi K."/>
            <person name="Hall N."/>
            <person name="Watson M."/>
            <person name="Adriaenssens E.M."/>
            <person name="Foster-Nyarko E."/>
            <person name="Jarju S."/>
            <person name="Secka A."/>
            <person name="Antonio M."/>
            <person name="Oren A."/>
            <person name="Chaudhuri R.R."/>
            <person name="La Ragione R."/>
            <person name="Hildebrand F."/>
            <person name="Pallen M.J."/>
        </authorList>
    </citation>
    <scope>NUCLEOTIDE SEQUENCE</scope>
    <source>
        <strain evidence="2">10669</strain>
    </source>
</reference>
<feature type="non-terminal residue" evidence="2">
    <location>
        <position position="1"/>
    </location>
</feature>
<feature type="region of interest" description="Disordered" evidence="1">
    <location>
        <begin position="37"/>
        <end position="118"/>
    </location>
</feature>
<organism evidence="2 3">
    <name type="scientific">Candidatus Spyradosoma merdigallinarum</name>
    <dbReference type="NCBI Taxonomy" id="2840950"/>
    <lineage>
        <taxon>Bacteria</taxon>
        <taxon>Pseudomonadati</taxon>
        <taxon>Verrucomicrobiota</taxon>
        <taxon>Opitutia</taxon>
        <taxon>Opitutia incertae sedis</taxon>
        <taxon>Candidatus Spyradosoma</taxon>
    </lineage>
</organism>
<gene>
    <name evidence="2" type="ORF">IAC75_07500</name>
</gene>
<dbReference type="Proteomes" id="UP000886812">
    <property type="component" value="Unassembled WGS sequence"/>
</dbReference>
<evidence type="ECO:0000313" key="2">
    <source>
        <dbReference type="EMBL" id="HIV04971.1"/>
    </source>
</evidence>
<comment type="caution">
    <text evidence="2">The sequence shown here is derived from an EMBL/GenBank/DDBJ whole genome shotgun (WGS) entry which is preliminary data.</text>
</comment>
<protein>
    <submittedName>
        <fullName evidence="2">Uncharacterized protein</fullName>
    </submittedName>
</protein>
<name>A0A9D1NLC7_9BACT</name>
<evidence type="ECO:0000256" key="1">
    <source>
        <dbReference type="SAM" id="MobiDB-lite"/>
    </source>
</evidence>
<feature type="compositionally biased region" description="Basic and acidic residues" evidence="1">
    <location>
        <begin position="45"/>
        <end position="61"/>
    </location>
</feature>
<proteinExistence type="predicted"/>
<sequence>DEDAEARSLLATVRWLVLEGYVSELSDGSLFTHPKMSAAQAKAATKADEAEAAATEEKPDDIAAEIPPAPEAPEGVPEAAADTPPAAPAEEEVSPEKTENAPSAEPPSEESPSVPAAE</sequence>
<evidence type="ECO:0000313" key="3">
    <source>
        <dbReference type="Proteomes" id="UP000886812"/>
    </source>
</evidence>
<feature type="compositionally biased region" description="Low complexity" evidence="1">
    <location>
        <begin position="72"/>
        <end position="84"/>
    </location>
</feature>